<keyword evidence="3" id="KW-1185">Reference proteome</keyword>
<dbReference type="Pfam" id="PF13416">
    <property type="entry name" value="SBP_bac_8"/>
    <property type="match status" value="1"/>
</dbReference>
<dbReference type="KEGG" id="prv:G7070_09510"/>
<dbReference type="PANTHER" id="PTHR43649:SF12">
    <property type="entry name" value="DIACETYLCHITOBIOSE BINDING PROTEIN DASA"/>
    <property type="match status" value="1"/>
</dbReference>
<dbReference type="Gene3D" id="3.40.190.10">
    <property type="entry name" value="Periplasmic binding protein-like II"/>
    <property type="match status" value="2"/>
</dbReference>
<dbReference type="InterPro" id="IPR006059">
    <property type="entry name" value="SBP"/>
</dbReference>
<dbReference type="PANTHER" id="PTHR43649">
    <property type="entry name" value="ARABINOSE-BINDING PROTEIN-RELATED"/>
    <property type="match status" value="1"/>
</dbReference>
<feature type="signal peptide" evidence="1">
    <location>
        <begin position="1"/>
        <end position="23"/>
    </location>
</feature>
<proteinExistence type="predicted"/>
<evidence type="ECO:0000313" key="3">
    <source>
        <dbReference type="Proteomes" id="UP000501058"/>
    </source>
</evidence>
<dbReference type="EMBL" id="CP049865">
    <property type="protein sequence ID" value="QIK72460.1"/>
    <property type="molecule type" value="Genomic_DNA"/>
</dbReference>
<dbReference type="PROSITE" id="PS51257">
    <property type="entry name" value="PROKAR_LIPOPROTEIN"/>
    <property type="match status" value="1"/>
</dbReference>
<keyword evidence="1" id="KW-0732">Signal</keyword>
<reference evidence="2 3" key="1">
    <citation type="submission" date="2020-03" db="EMBL/GenBank/DDBJ databases">
        <title>Propioniciclava sp. nov., isolated from Hydrophilus acuminatus.</title>
        <authorList>
            <person name="Hyun D.-W."/>
            <person name="Bae J.-W."/>
        </authorList>
    </citation>
    <scope>NUCLEOTIDE SEQUENCE [LARGE SCALE GENOMIC DNA]</scope>
    <source>
        <strain evidence="2 3">HDW11</strain>
    </source>
</reference>
<gene>
    <name evidence="2" type="ORF">G7070_09510</name>
</gene>
<dbReference type="PROSITE" id="PS51318">
    <property type="entry name" value="TAT"/>
    <property type="match status" value="1"/>
</dbReference>
<name>A0A6G7Y6P3_9ACTN</name>
<evidence type="ECO:0000313" key="2">
    <source>
        <dbReference type="EMBL" id="QIK72460.1"/>
    </source>
</evidence>
<evidence type="ECO:0000256" key="1">
    <source>
        <dbReference type="SAM" id="SignalP"/>
    </source>
</evidence>
<dbReference type="SUPFAM" id="SSF53850">
    <property type="entry name" value="Periplasmic binding protein-like II"/>
    <property type="match status" value="1"/>
</dbReference>
<protein>
    <submittedName>
        <fullName evidence="2">Extracellular solute-binding protein</fullName>
    </submittedName>
</protein>
<dbReference type="AlphaFoldDB" id="A0A6G7Y6P3"/>
<dbReference type="InterPro" id="IPR006311">
    <property type="entry name" value="TAT_signal"/>
</dbReference>
<dbReference type="InterPro" id="IPR050490">
    <property type="entry name" value="Bact_solute-bd_prot1"/>
</dbReference>
<dbReference type="RefSeq" id="WP_166233534.1">
    <property type="nucleotide sequence ID" value="NZ_CP049865.1"/>
</dbReference>
<feature type="chain" id="PRO_5038510584" evidence="1">
    <location>
        <begin position="24"/>
        <end position="432"/>
    </location>
</feature>
<dbReference type="Proteomes" id="UP000501058">
    <property type="component" value="Chromosome"/>
</dbReference>
<accession>A0A6G7Y6P3</accession>
<sequence>MNPTLSRRALLLGAGALSAAALAGCSSSAAPQATAGPAKLQFSFWGPDFYQRFTQQMVDAFAAEHADITVATQPSEWSSYWDKLATMVAGNTAPDVINMDGKYLAEYGGRGVLADLTKVEGLDLSGLTDDDRQAGTFEGKLYALSTGRNAFALFANPAVFSAAGVAMPDDSTWTWDDYLSTAQAITKASPEGTVGATGGGTYADLTIYLRQKGQDLFSADGVGYTDDVLAQWFELQKTIMTSGAGFNSASKAQEDGSVPYEQQAFPTGKSAMFWSWTNQLANAQKATGQDVSMLRPPSFTGKAAENGLFLKASMFWSIAAKSPQQKAAGTFVDFLLNSPQAAKIQQLNRGVPSSEAALSAMEADLSATDKYIVEWLAQAGKDITLPSPTIQPEGAADSQNSIARALQEVRFDRQTPAAAAKQLTVEITGMIR</sequence>
<organism evidence="2 3">
    <name type="scientific">Propioniciclava coleopterorum</name>
    <dbReference type="NCBI Taxonomy" id="2714937"/>
    <lineage>
        <taxon>Bacteria</taxon>
        <taxon>Bacillati</taxon>
        <taxon>Actinomycetota</taxon>
        <taxon>Actinomycetes</taxon>
        <taxon>Propionibacteriales</taxon>
        <taxon>Propionibacteriaceae</taxon>
        <taxon>Propioniciclava</taxon>
    </lineage>
</organism>